<proteinExistence type="predicted"/>
<feature type="chain" id="PRO_5038418002" evidence="1">
    <location>
        <begin position="24"/>
        <end position="159"/>
    </location>
</feature>
<name>A0A9D3SUF7_9TELE</name>
<sequence>MLATVLLCAWAFAGSFTIQVTNTEESPTNTTMMMPSIANTTNYTTPLTMMTPTDRTTIRNIYSTFKLYYHMDATKCHLQSASKGHLCDAFNHHSNDHNDDTKQQHCESMEFDFGQHNNAGNKHYHGESISYYRTTTSQQYSNFYQNYQNVYRNNTMQQP</sequence>
<dbReference type="EMBL" id="JAHKSW010000002">
    <property type="protein sequence ID" value="KAG7335375.1"/>
    <property type="molecule type" value="Genomic_DNA"/>
</dbReference>
<feature type="signal peptide" evidence="1">
    <location>
        <begin position="1"/>
        <end position="23"/>
    </location>
</feature>
<gene>
    <name evidence="2" type="ORF">KOW79_001971</name>
</gene>
<organism evidence="2 3">
    <name type="scientific">Hemibagrus wyckioides</name>
    <dbReference type="NCBI Taxonomy" id="337641"/>
    <lineage>
        <taxon>Eukaryota</taxon>
        <taxon>Metazoa</taxon>
        <taxon>Chordata</taxon>
        <taxon>Craniata</taxon>
        <taxon>Vertebrata</taxon>
        <taxon>Euteleostomi</taxon>
        <taxon>Actinopterygii</taxon>
        <taxon>Neopterygii</taxon>
        <taxon>Teleostei</taxon>
        <taxon>Ostariophysi</taxon>
        <taxon>Siluriformes</taxon>
        <taxon>Bagridae</taxon>
        <taxon>Hemibagrus</taxon>
    </lineage>
</organism>
<comment type="caution">
    <text evidence="2">The sequence shown here is derived from an EMBL/GenBank/DDBJ whole genome shotgun (WGS) entry which is preliminary data.</text>
</comment>
<reference evidence="2 3" key="1">
    <citation type="submission" date="2021-06" db="EMBL/GenBank/DDBJ databases">
        <title>Chromosome-level genome assembly of the red-tail catfish (Hemibagrus wyckioides).</title>
        <authorList>
            <person name="Shao F."/>
        </authorList>
    </citation>
    <scope>NUCLEOTIDE SEQUENCE [LARGE SCALE GENOMIC DNA]</scope>
    <source>
        <strain evidence="2">EC202008001</strain>
        <tissue evidence="2">Blood</tissue>
    </source>
</reference>
<protein>
    <submittedName>
        <fullName evidence="2">Uncharacterized protein</fullName>
    </submittedName>
</protein>
<dbReference type="Proteomes" id="UP000824219">
    <property type="component" value="Linkage Group LG02"/>
</dbReference>
<evidence type="ECO:0000256" key="1">
    <source>
        <dbReference type="SAM" id="SignalP"/>
    </source>
</evidence>
<evidence type="ECO:0000313" key="3">
    <source>
        <dbReference type="Proteomes" id="UP000824219"/>
    </source>
</evidence>
<keyword evidence="1" id="KW-0732">Signal</keyword>
<dbReference type="AlphaFoldDB" id="A0A9D3SUF7"/>
<keyword evidence="3" id="KW-1185">Reference proteome</keyword>
<accession>A0A9D3SUF7</accession>
<evidence type="ECO:0000313" key="2">
    <source>
        <dbReference type="EMBL" id="KAG7335375.1"/>
    </source>
</evidence>